<evidence type="ECO:0000313" key="3">
    <source>
        <dbReference type="Proteomes" id="UP001465976"/>
    </source>
</evidence>
<gene>
    <name evidence="2" type="ORF">V5O48_009655</name>
</gene>
<name>A0ABR3FAK7_9AGAR</name>
<keyword evidence="3" id="KW-1185">Reference proteome</keyword>
<dbReference type="Proteomes" id="UP001465976">
    <property type="component" value="Unassembled WGS sequence"/>
</dbReference>
<sequence>MNNRSRSATTREDAFRSRYPLAYAAGFEGSKSEMRAQVNLHIRDELAAASPAPPRSKWFKSHHLGHAVTQPILRTSELDKAGSWIQFCKNRFSSVECRRPKVLKPPLGIDHALQPPFVTLYAVRDELAPVPLGRRPRRMLADLPPPVHAGTSSRTIGVSSSLSSINSEHLSLPSSPSMPPTSSPPSSPVSSVIDLTMEESEDECRSSPLSSAVDLSTTQSERENEPAKVLVKFWLRDFGKSPKTVWLQCERGAVCLDTHKVLLGEHRVEKCVMEAYSRGRKRWEGITWAGNIQVDGSSDLLIREKGMKVEIAQ</sequence>
<feature type="compositionally biased region" description="Pro residues" evidence="1">
    <location>
        <begin position="176"/>
        <end position="187"/>
    </location>
</feature>
<protein>
    <submittedName>
        <fullName evidence="2">Uncharacterized protein</fullName>
    </submittedName>
</protein>
<reference evidence="2 3" key="1">
    <citation type="submission" date="2024-02" db="EMBL/GenBank/DDBJ databases">
        <title>A draft genome for the cacao thread blight pathogen Marasmius crinis-equi.</title>
        <authorList>
            <person name="Cohen S.P."/>
            <person name="Baruah I.K."/>
            <person name="Amoako-Attah I."/>
            <person name="Bukari Y."/>
            <person name="Meinhardt L.W."/>
            <person name="Bailey B.A."/>
        </authorList>
    </citation>
    <scope>NUCLEOTIDE SEQUENCE [LARGE SCALE GENOMIC DNA]</scope>
    <source>
        <strain evidence="2 3">GH-76</strain>
    </source>
</reference>
<evidence type="ECO:0000313" key="2">
    <source>
        <dbReference type="EMBL" id="KAL0572309.1"/>
    </source>
</evidence>
<organism evidence="2 3">
    <name type="scientific">Marasmius crinis-equi</name>
    <dbReference type="NCBI Taxonomy" id="585013"/>
    <lineage>
        <taxon>Eukaryota</taxon>
        <taxon>Fungi</taxon>
        <taxon>Dikarya</taxon>
        <taxon>Basidiomycota</taxon>
        <taxon>Agaricomycotina</taxon>
        <taxon>Agaricomycetes</taxon>
        <taxon>Agaricomycetidae</taxon>
        <taxon>Agaricales</taxon>
        <taxon>Marasmiineae</taxon>
        <taxon>Marasmiaceae</taxon>
        <taxon>Marasmius</taxon>
    </lineage>
</organism>
<evidence type="ECO:0000256" key="1">
    <source>
        <dbReference type="SAM" id="MobiDB-lite"/>
    </source>
</evidence>
<accession>A0ABR3FAK7</accession>
<proteinExistence type="predicted"/>
<feature type="region of interest" description="Disordered" evidence="1">
    <location>
        <begin position="136"/>
        <end position="220"/>
    </location>
</feature>
<dbReference type="EMBL" id="JBAHYK010000645">
    <property type="protein sequence ID" value="KAL0572309.1"/>
    <property type="molecule type" value="Genomic_DNA"/>
</dbReference>
<feature type="compositionally biased region" description="Low complexity" evidence="1">
    <location>
        <begin position="152"/>
        <end position="175"/>
    </location>
</feature>
<feature type="compositionally biased region" description="Polar residues" evidence="1">
    <location>
        <begin position="207"/>
        <end position="219"/>
    </location>
</feature>
<comment type="caution">
    <text evidence="2">The sequence shown here is derived from an EMBL/GenBank/DDBJ whole genome shotgun (WGS) entry which is preliminary data.</text>
</comment>